<dbReference type="Pfam" id="PF18962">
    <property type="entry name" value="Por_Secre_tail"/>
    <property type="match status" value="1"/>
</dbReference>
<feature type="signal peptide" evidence="3">
    <location>
        <begin position="1"/>
        <end position="19"/>
    </location>
</feature>
<evidence type="ECO:0000256" key="2">
    <source>
        <dbReference type="ARBA" id="ARBA00022801"/>
    </source>
</evidence>
<evidence type="ECO:0000259" key="4">
    <source>
        <dbReference type="Pfam" id="PF02018"/>
    </source>
</evidence>
<dbReference type="GO" id="GO:0016798">
    <property type="term" value="F:hydrolase activity, acting on glycosyl bonds"/>
    <property type="evidence" value="ECO:0007669"/>
    <property type="project" value="InterPro"/>
</dbReference>
<organism evidence="6 7">
    <name type="scientific">Kaistella treverensis</name>
    <dbReference type="NCBI Taxonomy" id="631455"/>
    <lineage>
        <taxon>Bacteria</taxon>
        <taxon>Pseudomonadati</taxon>
        <taxon>Bacteroidota</taxon>
        <taxon>Flavobacteriia</taxon>
        <taxon>Flavobacteriales</taxon>
        <taxon>Weeksellaceae</taxon>
        <taxon>Chryseobacterium group</taxon>
        <taxon>Kaistella</taxon>
    </lineage>
</organism>
<dbReference type="RefSeq" id="WP_089817703.1">
    <property type="nucleotide sequence ID" value="NZ_FORQ01000001.1"/>
</dbReference>
<dbReference type="Proteomes" id="UP000242560">
    <property type="component" value="Unassembled WGS sequence"/>
</dbReference>
<evidence type="ECO:0000256" key="1">
    <source>
        <dbReference type="ARBA" id="ARBA00022729"/>
    </source>
</evidence>
<dbReference type="InterPro" id="IPR003305">
    <property type="entry name" value="CenC_carb-bd"/>
</dbReference>
<feature type="chain" id="PRO_5015332807" evidence="3">
    <location>
        <begin position="20"/>
        <end position="261"/>
    </location>
</feature>
<sequence>MKKIFTFLSVVAITATAFSQELLSNPGFETGLSPWAAGPTSSYTAPAIITTDAHSGAQSAGYATVSATTGFYQNVAVTAGETYVISFWYKGTGNGTDSRARLWSVYKDTNGGTVYTTSKAEEDAFRSNNGYLPEATTWTKYTAEMIAGPNATNLDVAFRVYAGATNFMVDDFSVMNKKDLAVSDISAFDKQIKMNTDLGNALTVFLPSKATVNIYTAEGRLVSSTRVNSGDAINTSSLKKGMYIVTVDNGTAKVSRKAVKN</sequence>
<dbReference type="InterPro" id="IPR008979">
    <property type="entry name" value="Galactose-bd-like_sf"/>
</dbReference>
<keyword evidence="2" id="KW-0378">Hydrolase</keyword>
<proteinExistence type="predicted"/>
<dbReference type="Pfam" id="PF02018">
    <property type="entry name" value="CBM_4_9"/>
    <property type="match status" value="1"/>
</dbReference>
<dbReference type="EMBL" id="FORQ01000001">
    <property type="protein sequence ID" value="SFI58167.1"/>
    <property type="molecule type" value="Genomic_DNA"/>
</dbReference>
<feature type="domain" description="CBM-cenC" evidence="4">
    <location>
        <begin position="21"/>
        <end position="159"/>
    </location>
</feature>
<keyword evidence="1 3" id="KW-0732">Signal</keyword>
<dbReference type="SUPFAM" id="SSF49785">
    <property type="entry name" value="Galactose-binding domain-like"/>
    <property type="match status" value="1"/>
</dbReference>
<evidence type="ECO:0000313" key="7">
    <source>
        <dbReference type="Proteomes" id="UP000242560"/>
    </source>
</evidence>
<protein>
    <submittedName>
        <fullName evidence="6">Por secretion system C-terminal sorting domain-containing protein</fullName>
    </submittedName>
</protein>
<reference evidence="7" key="1">
    <citation type="submission" date="2016-10" db="EMBL/GenBank/DDBJ databases">
        <authorList>
            <person name="Varghese N."/>
            <person name="Submissions S."/>
        </authorList>
    </citation>
    <scope>NUCLEOTIDE SEQUENCE [LARGE SCALE GENOMIC DNA]</scope>
    <source>
        <strain evidence="7">DSM 22251</strain>
    </source>
</reference>
<dbReference type="InterPro" id="IPR026444">
    <property type="entry name" value="Secre_tail"/>
</dbReference>
<keyword evidence="7" id="KW-1185">Reference proteome</keyword>
<evidence type="ECO:0000313" key="6">
    <source>
        <dbReference type="EMBL" id="SFI58167.1"/>
    </source>
</evidence>
<dbReference type="NCBIfam" id="TIGR04183">
    <property type="entry name" value="Por_Secre_tail"/>
    <property type="match status" value="1"/>
</dbReference>
<feature type="domain" description="Secretion system C-terminal sorting" evidence="5">
    <location>
        <begin position="208"/>
        <end position="258"/>
    </location>
</feature>
<dbReference type="Gene3D" id="2.60.120.260">
    <property type="entry name" value="Galactose-binding domain-like"/>
    <property type="match status" value="1"/>
</dbReference>
<evidence type="ECO:0000256" key="3">
    <source>
        <dbReference type="SAM" id="SignalP"/>
    </source>
</evidence>
<name>A0A1I3JD46_9FLAO</name>
<dbReference type="AlphaFoldDB" id="A0A1I3JD46"/>
<gene>
    <name evidence="6" type="ORF">SAMN05421638_0100</name>
</gene>
<evidence type="ECO:0000259" key="5">
    <source>
        <dbReference type="Pfam" id="PF18962"/>
    </source>
</evidence>
<accession>A0A1I3JD46</accession>